<evidence type="ECO:0000313" key="2">
    <source>
        <dbReference type="EMBL" id="KAK9949605.1"/>
    </source>
</evidence>
<dbReference type="SUPFAM" id="SSF49562">
    <property type="entry name" value="C2 domain (Calcium/lipid-binding domain, CaLB)"/>
    <property type="match status" value="1"/>
</dbReference>
<sequence>MGIQRQLSSLACELRVIQAKNTEFIKTTGNLFVRYHLSAGGNKSIRLNTREISTKSDHIWNESISLECNGTDSFLQETVVFELRWRNTVPVFGRIGGSQLLGRAEIPWKEVLESPNMELDKWVTMVPRSTSGDALEGVKLPKLQIGIKVGVQAEVGMEKRRQRRAKKWDECGCEDGHGYDCSHSYYDIFALAAVLEAF</sequence>
<dbReference type="InterPro" id="IPR035892">
    <property type="entry name" value="C2_domain_sf"/>
</dbReference>
<dbReference type="EMBL" id="JBEDUW010000001">
    <property type="protein sequence ID" value="KAK9949605.1"/>
    <property type="molecule type" value="Genomic_DNA"/>
</dbReference>
<feature type="domain" description="C2" evidence="1">
    <location>
        <begin position="1"/>
        <end position="123"/>
    </location>
</feature>
<name>A0AAW1YLJ9_RUBAR</name>
<dbReference type="InterPro" id="IPR000008">
    <property type="entry name" value="C2_dom"/>
</dbReference>
<organism evidence="2 3">
    <name type="scientific">Rubus argutus</name>
    <name type="common">Southern blackberry</name>
    <dbReference type="NCBI Taxonomy" id="59490"/>
    <lineage>
        <taxon>Eukaryota</taxon>
        <taxon>Viridiplantae</taxon>
        <taxon>Streptophyta</taxon>
        <taxon>Embryophyta</taxon>
        <taxon>Tracheophyta</taxon>
        <taxon>Spermatophyta</taxon>
        <taxon>Magnoliopsida</taxon>
        <taxon>eudicotyledons</taxon>
        <taxon>Gunneridae</taxon>
        <taxon>Pentapetalae</taxon>
        <taxon>rosids</taxon>
        <taxon>fabids</taxon>
        <taxon>Rosales</taxon>
        <taxon>Rosaceae</taxon>
        <taxon>Rosoideae</taxon>
        <taxon>Rosoideae incertae sedis</taxon>
        <taxon>Rubus</taxon>
    </lineage>
</organism>
<evidence type="ECO:0000313" key="3">
    <source>
        <dbReference type="Proteomes" id="UP001457282"/>
    </source>
</evidence>
<dbReference type="PANTHER" id="PTHR35503:SF2">
    <property type="entry name" value="OS04G0455700 PROTEIN"/>
    <property type="match status" value="1"/>
</dbReference>
<dbReference type="PANTHER" id="PTHR35503">
    <property type="entry name" value="OSJNBA0006M15.15 PROTEIN"/>
    <property type="match status" value="1"/>
</dbReference>
<protein>
    <recommendedName>
        <fullName evidence="1">C2 domain-containing protein</fullName>
    </recommendedName>
</protein>
<dbReference type="AlphaFoldDB" id="A0AAW1YLJ9"/>
<evidence type="ECO:0000259" key="1">
    <source>
        <dbReference type="PROSITE" id="PS50004"/>
    </source>
</evidence>
<dbReference type="Proteomes" id="UP001457282">
    <property type="component" value="Unassembled WGS sequence"/>
</dbReference>
<comment type="caution">
    <text evidence="2">The sequence shown here is derived from an EMBL/GenBank/DDBJ whole genome shotgun (WGS) entry which is preliminary data.</text>
</comment>
<dbReference type="PROSITE" id="PS50004">
    <property type="entry name" value="C2"/>
    <property type="match status" value="1"/>
</dbReference>
<proteinExistence type="predicted"/>
<accession>A0AAW1YLJ9</accession>
<reference evidence="2 3" key="1">
    <citation type="journal article" date="2023" name="G3 (Bethesda)">
        <title>A chromosome-length genome assembly and annotation of blackberry (Rubus argutus, cv. 'Hillquist').</title>
        <authorList>
            <person name="Bruna T."/>
            <person name="Aryal R."/>
            <person name="Dudchenko O."/>
            <person name="Sargent D.J."/>
            <person name="Mead D."/>
            <person name="Buti M."/>
            <person name="Cavallini A."/>
            <person name="Hytonen T."/>
            <person name="Andres J."/>
            <person name="Pham M."/>
            <person name="Weisz D."/>
            <person name="Mascagni F."/>
            <person name="Usai G."/>
            <person name="Natali L."/>
            <person name="Bassil N."/>
            <person name="Fernandez G.E."/>
            <person name="Lomsadze A."/>
            <person name="Armour M."/>
            <person name="Olukolu B."/>
            <person name="Poorten T."/>
            <person name="Britton C."/>
            <person name="Davik J."/>
            <person name="Ashrafi H."/>
            <person name="Aiden E.L."/>
            <person name="Borodovsky M."/>
            <person name="Worthington M."/>
        </authorList>
    </citation>
    <scope>NUCLEOTIDE SEQUENCE [LARGE SCALE GENOMIC DNA]</scope>
    <source>
        <strain evidence="2">PI 553951</strain>
    </source>
</reference>
<gene>
    <name evidence="2" type="ORF">M0R45_005122</name>
</gene>
<dbReference type="Gene3D" id="2.60.40.150">
    <property type="entry name" value="C2 domain"/>
    <property type="match status" value="1"/>
</dbReference>
<keyword evidence="3" id="KW-1185">Reference proteome</keyword>